<gene>
    <name evidence="2" type="ORF">SAMN02745123_03601</name>
</gene>
<organism evidence="2 3">
    <name type="scientific">Desulforamulus aeronauticus DSM 10349</name>
    <dbReference type="NCBI Taxonomy" id="1121421"/>
    <lineage>
        <taxon>Bacteria</taxon>
        <taxon>Bacillati</taxon>
        <taxon>Bacillota</taxon>
        <taxon>Clostridia</taxon>
        <taxon>Eubacteriales</taxon>
        <taxon>Peptococcaceae</taxon>
        <taxon>Desulforamulus</taxon>
    </lineage>
</organism>
<name>A0A1M6WF24_9FIRM</name>
<keyword evidence="1" id="KW-0812">Transmembrane</keyword>
<dbReference type="Proteomes" id="UP000183997">
    <property type="component" value="Unassembled WGS sequence"/>
</dbReference>
<sequence>MELNINNIDVFSYLNTIFYYFAPFMVTILAIAVTPRLIFVIRKTIK</sequence>
<keyword evidence="1" id="KW-0472">Membrane</keyword>
<keyword evidence="1" id="KW-1133">Transmembrane helix</keyword>
<evidence type="ECO:0000256" key="1">
    <source>
        <dbReference type="SAM" id="Phobius"/>
    </source>
</evidence>
<keyword evidence="3" id="KW-1185">Reference proteome</keyword>
<dbReference type="STRING" id="1121421.SAMN02745123_03601"/>
<evidence type="ECO:0000313" key="2">
    <source>
        <dbReference type="EMBL" id="SHK92383.1"/>
    </source>
</evidence>
<dbReference type="AlphaFoldDB" id="A0A1M6WF24"/>
<accession>A0A1M6WF24</accession>
<dbReference type="EMBL" id="FRAR01000030">
    <property type="protein sequence ID" value="SHK92383.1"/>
    <property type="molecule type" value="Genomic_DNA"/>
</dbReference>
<evidence type="ECO:0000313" key="3">
    <source>
        <dbReference type="Proteomes" id="UP000183997"/>
    </source>
</evidence>
<proteinExistence type="predicted"/>
<protein>
    <submittedName>
        <fullName evidence="2">Uncharacterized protein</fullName>
    </submittedName>
</protein>
<feature type="transmembrane region" description="Helical" evidence="1">
    <location>
        <begin position="17"/>
        <end position="39"/>
    </location>
</feature>
<reference evidence="3" key="1">
    <citation type="submission" date="2016-11" db="EMBL/GenBank/DDBJ databases">
        <authorList>
            <person name="Varghese N."/>
            <person name="Submissions S."/>
        </authorList>
    </citation>
    <scope>NUCLEOTIDE SEQUENCE [LARGE SCALE GENOMIC DNA]</scope>
    <source>
        <strain evidence="3">DSM 10349</strain>
    </source>
</reference>